<reference evidence="5" key="1">
    <citation type="submission" date="2021-02" db="EMBL/GenBank/DDBJ databases">
        <title>Genome sequence of Rhodospirillales sp. strain TMPK1 isolated from soil.</title>
        <authorList>
            <person name="Nakai R."/>
            <person name="Kusada H."/>
            <person name="Tamaki H."/>
        </authorList>
    </citation>
    <scope>NUCLEOTIDE SEQUENCE</scope>
    <source>
        <strain evidence="5">TMPK1</strain>
    </source>
</reference>
<evidence type="ECO:0000259" key="4">
    <source>
        <dbReference type="PROSITE" id="PS51462"/>
    </source>
</evidence>
<evidence type="ECO:0000256" key="2">
    <source>
        <dbReference type="ARBA" id="ARBA00022801"/>
    </source>
</evidence>
<organism evidence="5 6">
    <name type="scientific">Roseiterribacter gracilis</name>
    <dbReference type="NCBI Taxonomy" id="2812848"/>
    <lineage>
        <taxon>Bacteria</taxon>
        <taxon>Pseudomonadati</taxon>
        <taxon>Pseudomonadota</taxon>
        <taxon>Alphaproteobacteria</taxon>
        <taxon>Rhodospirillales</taxon>
        <taxon>Roseiterribacteraceae</taxon>
        <taxon>Roseiterribacter</taxon>
    </lineage>
</organism>
<dbReference type="PANTHER" id="PTHR43736">
    <property type="entry name" value="ADP-RIBOSE PYROPHOSPHATASE"/>
    <property type="match status" value="1"/>
</dbReference>
<dbReference type="SUPFAM" id="SSF55811">
    <property type="entry name" value="Nudix"/>
    <property type="match status" value="1"/>
</dbReference>
<dbReference type="AlphaFoldDB" id="A0A8S8X8P9"/>
<accession>A0A8S8X8P9</accession>
<dbReference type="PANTHER" id="PTHR43736:SF1">
    <property type="entry name" value="DIHYDRONEOPTERIN TRIPHOSPHATE DIPHOSPHATASE"/>
    <property type="match status" value="1"/>
</dbReference>
<gene>
    <name evidence="5" type="ORF">TMPK1_25450</name>
</gene>
<keyword evidence="2 3" id="KW-0378">Hydrolase</keyword>
<dbReference type="Proteomes" id="UP000681075">
    <property type="component" value="Unassembled WGS sequence"/>
</dbReference>
<dbReference type="InterPro" id="IPR000086">
    <property type="entry name" value="NUDIX_hydrolase_dom"/>
</dbReference>
<dbReference type="PRINTS" id="PR00502">
    <property type="entry name" value="NUDIXFAMILY"/>
</dbReference>
<dbReference type="Gene3D" id="3.90.79.10">
    <property type="entry name" value="Nucleoside Triphosphate Pyrophosphohydrolase"/>
    <property type="match status" value="1"/>
</dbReference>
<evidence type="ECO:0000256" key="1">
    <source>
        <dbReference type="ARBA" id="ARBA00001946"/>
    </source>
</evidence>
<name>A0A8S8X8P9_9PROT</name>
<dbReference type="CDD" id="cd04673">
    <property type="entry name" value="NUDIX_ADPRase"/>
    <property type="match status" value="1"/>
</dbReference>
<dbReference type="InterPro" id="IPR020084">
    <property type="entry name" value="NUDIX_hydrolase_CS"/>
</dbReference>
<evidence type="ECO:0000256" key="3">
    <source>
        <dbReference type="RuleBase" id="RU003476"/>
    </source>
</evidence>
<dbReference type="InterPro" id="IPR015797">
    <property type="entry name" value="NUDIX_hydrolase-like_dom_sf"/>
</dbReference>
<comment type="cofactor">
    <cofactor evidence="1">
        <name>Mg(2+)</name>
        <dbReference type="ChEBI" id="CHEBI:18420"/>
    </cofactor>
</comment>
<dbReference type="EMBL" id="BOPV01000001">
    <property type="protein sequence ID" value="GIL40308.1"/>
    <property type="molecule type" value="Genomic_DNA"/>
</dbReference>
<evidence type="ECO:0000313" key="5">
    <source>
        <dbReference type="EMBL" id="GIL40308.1"/>
    </source>
</evidence>
<proteinExistence type="inferred from homology"/>
<keyword evidence="6" id="KW-1185">Reference proteome</keyword>
<dbReference type="GO" id="GO:0016787">
    <property type="term" value="F:hydrolase activity"/>
    <property type="evidence" value="ECO:0007669"/>
    <property type="project" value="UniProtKB-KW"/>
</dbReference>
<dbReference type="InterPro" id="IPR020476">
    <property type="entry name" value="Nudix_hydrolase"/>
</dbReference>
<comment type="caution">
    <text evidence="5">The sequence shown here is derived from an EMBL/GenBank/DDBJ whole genome shotgun (WGS) entry which is preliminary data.</text>
</comment>
<dbReference type="PROSITE" id="PS51462">
    <property type="entry name" value="NUDIX"/>
    <property type="match status" value="1"/>
</dbReference>
<protein>
    <submittedName>
        <fullName evidence="5">DNA mismatch repair protein MutT</fullName>
    </submittedName>
</protein>
<evidence type="ECO:0000313" key="6">
    <source>
        <dbReference type="Proteomes" id="UP000681075"/>
    </source>
</evidence>
<dbReference type="Pfam" id="PF00293">
    <property type="entry name" value="NUDIX"/>
    <property type="match status" value="1"/>
</dbReference>
<sequence>MNREYPTRPWVGVGVVVRRGDRVLLVRRSKAPRKGEWSIPGGAIDLGETTIQAAAREVREETGLDVTPTKLLTTVDAIQHDAQGQVAFHYVLIDYLARADDDQVAVAGDDVDAVQWATLDEAVALLPWQKTRDLIRQALTEV</sequence>
<dbReference type="RefSeq" id="WP_420243410.1">
    <property type="nucleotide sequence ID" value="NZ_BOPV01000001.1"/>
</dbReference>
<feature type="domain" description="Nudix hydrolase" evidence="4">
    <location>
        <begin position="6"/>
        <end position="139"/>
    </location>
</feature>
<comment type="similarity">
    <text evidence="3">Belongs to the Nudix hydrolase family.</text>
</comment>
<dbReference type="PROSITE" id="PS00893">
    <property type="entry name" value="NUDIX_BOX"/>
    <property type="match status" value="1"/>
</dbReference>